<dbReference type="InterPro" id="IPR011006">
    <property type="entry name" value="CheY-like_superfamily"/>
</dbReference>
<dbReference type="Pfam" id="PF00990">
    <property type="entry name" value="GGDEF"/>
    <property type="match status" value="1"/>
</dbReference>
<dbReference type="PROSITE" id="PS50110">
    <property type="entry name" value="RESPONSE_REGULATORY"/>
    <property type="match status" value="1"/>
</dbReference>
<dbReference type="PANTHER" id="PTHR45138">
    <property type="entry name" value="REGULATORY COMPONENTS OF SENSORY TRANSDUCTION SYSTEM"/>
    <property type="match status" value="1"/>
</dbReference>
<dbReference type="CDD" id="cd01949">
    <property type="entry name" value="GGDEF"/>
    <property type="match status" value="1"/>
</dbReference>
<dbReference type="CDD" id="cd00156">
    <property type="entry name" value="REC"/>
    <property type="match status" value="1"/>
</dbReference>
<dbReference type="SMART" id="SM00267">
    <property type="entry name" value="GGDEF"/>
    <property type="match status" value="1"/>
</dbReference>
<dbReference type="AlphaFoldDB" id="A0A6F8VDI7"/>
<keyword evidence="3" id="KW-0597">Phosphoprotein</keyword>
<dbReference type="Gene3D" id="3.40.50.2300">
    <property type="match status" value="1"/>
</dbReference>
<dbReference type="EMBL" id="AP022853">
    <property type="protein sequence ID" value="BCB26825.1"/>
    <property type="molecule type" value="Genomic_DNA"/>
</dbReference>
<evidence type="ECO:0000256" key="2">
    <source>
        <dbReference type="ARBA" id="ARBA00034247"/>
    </source>
</evidence>
<dbReference type="NCBIfam" id="TIGR00254">
    <property type="entry name" value="GGDEF"/>
    <property type="match status" value="1"/>
</dbReference>
<accession>A0A6F8VDI7</accession>
<dbReference type="InterPro" id="IPR050469">
    <property type="entry name" value="Diguanylate_Cyclase"/>
</dbReference>
<dbReference type="GO" id="GO:0043709">
    <property type="term" value="P:cell adhesion involved in single-species biofilm formation"/>
    <property type="evidence" value="ECO:0007669"/>
    <property type="project" value="TreeGrafter"/>
</dbReference>
<dbReference type="InterPro" id="IPR029787">
    <property type="entry name" value="Nucleotide_cyclase"/>
</dbReference>
<dbReference type="Gene3D" id="3.30.70.270">
    <property type="match status" value="1"/>
</dbReference>
<sequence>MTVKNPPCRVLLVEDDPGDAHLVRQTLNAAGAGRFDITWVGSLAEARQQLRDNPPDVLLLDLSLPDSSGLATVLAGREAAGALPLIVLTGHDDNGFEHQTLETGAHDYLVKGSFTSDGLIRAIRHAIIRARLEAELRALASTDYLTGLPNRRHFFTQMETELARMQRLDGERAAVLMLDLDHFKRVNDHFGHATGDALLKHFATLMKDELRKIDSLGRVGGEEFAILLPAADPEAARSFAERLRQKVEETPLVLNGQPIPITVSIGVAIMEATDGSADAALIRADKALYRAKEGGRNRVEIDPLA</sequence>
<feature type="modified residue" description="4-aspartylphosphate" evidence="3">
    <location>
        <position position="61"/>
    </location>
</feature>
<dbReference type="GO" id="GO:0000160">
    <property type="term" value="P:phosphorelay signal transduction system"/>
    <property type="evidence" value="ECO:0007669"/>
    <property type="project" value="InterPro"/>
</dbReference>
<dbReference type="EC" id="2.7.7.65" evidence="1"/>
<organism evidence="6 7">
    <name type="scientific">Sulfurimicrobium lacus</name>
    <dbReference type="NCBI Taxonomy" id="2715678"/>
    <lineage>
        <taxon>Bacteria</taxon>
        <taxon>Pseudomonadati</taxon>
        <taxon>Pseudomonadota</taxon>
        <taxon>Betaproteobacteria</taxon>
        <taxon>Nitrosomonadales</taxon>
        <taxon>Sulfuricellaceae</taxon>
        <taxon>Sulfurimicrobium</taxon>
    </lineage>
</organism>
<dbReference type="FunFam" id="3.30.70.270:FF:000001">
    <property type="entry name" value="Diguanylate cyclase domain protein"/>
    <property type="match status" value="1"/>
</dbReference>
<protein>
    <recommendedName>
        <fullName evidence="1">diguanylate cyclase</fullName>
        <ecNumber evidence="1">2.7.7.65</ecNumber>
    </recommendedName>
</protein>
<dbReference type="SUPFAM" id="SSF52172">
    <property type="entry name" value="CheY-like"/>
    <property type="match status" value="1"/>
</dbReference>
<dbReference type="Proteomes" id="UP000502260">
    <property type="component" value="Chromosome"/>
</dbReference>
<evidence type="ECO:0000259" key="4">
    <source>
        <dbReference type="PROSITE" id="PS50110"/>
    </source>
</evidence>
<dbReference type="InterPro" id="IPR001789">
    <property type="entry name" value="Sig_transdc_resp-reg_receiver"/>
</dbReference>
<evidence type="ECO:0000313" key="7">
    <source>
        <dbReference type="Proteomes" id="UP000502260"/>
    </source>
</evidence>
<evidence type="ECO:0000313" key="6">
    <source>
        <dbReference type="EMBL" id="BCB26825.1"/>
    </source>
</evidence>
<feature type="domain" description="Response regulatory" evidence="4">
    <location>
        <begin position="9"/>
        <end position="126"/>
    </location>
</feature>
<dbReference type="InterPro" id="IPR043128">
    <property type="entry name" value="Rev_trsase/Diguanyl_cyclase"/>
</dbReference>
<dbReference type="GO" id="GO:0052621">
    <property type="term" value="F:diguanylate cyclase activity"/>
    <property type="evidence" value="ECO:0007669"/>
    <property type="project" value="UniProtKB-EC"/>
</dbReference>
<evidence type="ECO:0000259" key="5">
    <source>
        <dbReference type="PROSITE" id="PS50887"/>
    </source>
</evidence>
<dbReference type="GO" id="GO:0005886">
    <property type="term" value="C:plasma membrane"/>
    <property type="evidence" value="ECO:0007669"/>
    <property type="project" value="TreeGrafter"/>
</dbReference>
<gene>
    <name evidence="6" type="ORF">SKTS_17110</name>
</gene>
<feature type="domain" description="GGDEF" evidence="5">
    <location>
        <begin position="171"/>
        <end position="304"/>
    </location>
</feature>
<proteinExistence type="predicted"/>
<dbReference type="SUPFAM" id="SSF55073">
    <property type="entry name" value="Nucleotide cyclase"/>
    <property type="match status" value="1"/>
</dbReference>
<dbReference type="SMART" id="SM00448">
    <property type="entry name" value="REC"/>
    <property type="match status" value="1"/>
</dbReference>
<keyword evidence="7" id="KW-1185">Reference proteome</keyword>
<dbReference type="RefSeq" id="WP_198420454.1">
    <property type="nucleotide sequence ID" value="NZ_AP022853.1"/>
</dbReference>
<comment type="catalytic activity">
    <reaction evidence="2">
        <text>2 GTP = 3',3'-c-di-GMP + 2 diphosphate</text>
        <dbReference type="Rhea" id="RHEA:24898"/>
        <dbReference type="ChEBI" id="CHEBI:33019"/>
        <dbReference type="ChEBI" id="CHEBI:37565"/>
        <dbReference type="ChEBI" id="CHEBI:58805"/>
        <dbReference type="EC" id="2.7.7.65"/>
    </reaction>
</comment>
<evidence type="ECO:0000256" key="3">
    <source>
        <dbReference type="PROSITE-ProRule" id="PRU00169"/>
    </source>
</evidence>
<name>A0A6F8VDI7_9PROT</name>
<dbReference type="Pfam" id="PF00072">
    <property type="entry name" value="Response_reg"/>
    <property type="match status" value="1"/>
</dbReference>
<dbReference type="InterPro" id="IPR000160">
    <property type="entry name" value="GGDEF_dom"/>
</dbReference>
<dbReference type="GO" id="GO:1902201">
    <property type="term" value="P:negative regulation of bacterial-type flagellum-dependent cell motility"/>
    <property type="evidence" value="ECO:0007669"/>
    <property type="project" value="TreeGrafter"/>
</dbReference>
<evidence type="ECO:0000256" key="1">
    <source>
        <dbReference type="ARBA" id="ARBA00012528"/>
    </source>
</evidence>
<reference evidence="7" key="1">
    <citation type="submission" date="2020-03" db="EMBL/GenBank/DDBJ databases">
        <title>Complete genome sequence of sulfur-oxidizing bacterium skT11.</title>
        <authorList>
            <person name="Kanda M."/>
            <person name="Kojima H."/>
            <person name="Fukui M."/>
        </authorList>
    </citation>
    <scope>NUCLEOTIDE SEQUENCE [LARGE SCALE GENOMIC DNA]</scope>
    <source>
        <strain evidence="7">skT11</strain>
    </source>
</reference>
<dbReference type="KEGG" id="slac:SKTS_17110"/>
<dbReference type="PANTHER" id="PTHR45138:SF9">
    <property type="entry name" value="DIGUANYLATE CYCLASE DGCM-RELATED"/>
    <property type="match status" value="1"/>
</dbReference>
<dbReference type="PROSITE" id="PS50887">
    <property type="entry name" value="GGDEF"/>
    <property type="match status" value="1"/>
</dbReference>